<comment type="caution">
    <text evidence="5">The sequence shown here is derived from an EMBL/GenBank/DDBJ whole genome shotgun (WGS) entry which is preliminary data.</text>
</comment>
<name>A0ABW6V2T5_MICFU</name>
<reference evidence="5 6" key="1">
    <citation type="submission" date="2024-10" db="EMBL/GenBank/DDBJ databases">
        <title>The Natural Products Discovery Center: Release of the First 8490 Sequenced Strains for Exploring Actinobacteria Biosynthetic Diversity.</title>
        <authorList>
            <person name="Kalkreuter E."/>
            <person name="Kautsar S.A."/>
            <person name="Yang D."/>
            <person name="Bader C.D."/>
            <person name="Teijaro C.N."/>
            <person name="Fluegel L."/>
            <person name="Davis C.M."/>
            <person name="Simpson J.R."/>
            <person name="Lauterbach L."/>
            <person name="Steele A.D."/>
            <person name="Gui C."/>
            <person name="Meng S."/>
            <person name="Li G."/>
            <person name="Viehrig K."/>
            <person name="Ye F."/>
            <person name="Su P."/>
            <person name="Kiefer A.F."/>
            <person name="Nichols A."/>
            <person name="Cepeda A.J."/>
            <person name="Yan W."/>
            <person name="Fan B."/>
            <person name="Jiang Y."/>
            <person name="Adhikari A."/>
            <person name="Zheng C.-J."/>
            <person name="Schuster L."/>
            <person name="Cowan T.M."/>
            <person name="Smanski M.J."/>
            <person name="Chevrette M.G."/>
            <person name="De Carvalho L.P.S."/>
            <person name="Shen B."/>
        </authorList>
    </citation>
    <scope>NUCLEOTIDE SEQUENCE [LARGE SCALE GENOMIC DNA]</scope>
    <source>
        <strain evidence="5 6">NPDC001281</strain>
    </source>
</reference>
<accession>A0ABW6V2T5</accession>
<protein>
    <submittedName>
        <fullName evidence="5">ABC transporter substrate-binding protein</fullName>
    </submittedName>
</protein>
<evidence type="ECO:0000256" key="1">
    <source>
        <dbReference type="ARBA" id="ARBA00022729"/>
    </source>
</evidence>
<evidence type="ECO:0000313" key="5">
    <source>
        <dbReference type="EMBL" id="MFF4773636.1"/>
    </source>
</evidence>
<keyword evidence="1 3" id="KW-0732">Signal</keyword>
<organism evidence="5 6">
    <name type="scientific">Microtetraspora fusca</name>
    <dbReference type="NCBI Taxonomy" id="1997"/>
    <lineage>
        <taxon>Bacteria</taxon>
        <taxon>Bacillati</taxon>
        <taxon>Actinomycetota</taxon>
        <taxon>Actinomycetes</taxon>
        <taxon>Streptosporangiales</taxon>
        <taxon>Streptosporangiaceae</taxon>
        <taxon>Microtetraspora</taxon>
    </lineage>
</organism>
<feature type="signal peptide" evidence="3">
    <location>
        <begin position="1"/>
        <end position="27"/>
    </location>
</feature>
<evidence type="ECO:0000259" key="4">
    <source>
        <dbReference type="SMART" id="SM00062"/>
    </source>
</evidence>
<proteinExistence type="predicted"/>
<dbReference type="Gene3D" id="3.40.190.10">
    <property type="entry name" value="Periplasmic binding protein-like II"/>
    <property type="match status" value="2"/>
</dbReference>
<evidence type="ECO:0000256" key="3">
    <source>
        <dbReference type="SAM" id="SignalP"/>
    </source>
</evidence>
<dbReference type="InterPro" id="IPR001638">
    <property type="entry name" value="Solute-binding_3/MltF_N"/>
</dbReference>
<dbReference type="SMART" id="SM00062">
    <property type="entry name" value="PBPb"/>
    <property type="match status" value="1"/>
</dbReference>
<feature type="region of interest" description="Disordered" evidence="2">
    <location>
        <begin position="32"/>
        <end position="58"/>
    </location>
</feature>
<gene>
    <name evidence="5" type="ORF">ACFY05_12320</name>
</gene>
<dbReference type="PROSITE" id="PS51257">
    <property type="entry name" value="PROKAR_LIPOPROTEIN"/>
    <property type="match status" value="1"/>
</dbReference>
<dbReference type="SUPFAM" id="SSF53850">
    <property type="entry name" value="Periplasmic binding protein-like II"/>
    <property type="match status" value="1"/>
</dbReference>
<keyword evidence="6" id="KW-1185">Reference proteome</keyword>
<dbReference type="EMBL" id="JBIAXI010000006">
    <property type="protein sequence ID" value="MFF4773636.1"/>
    <property type="molecule type" value="Genomic_DNA"/>
</dbReference>
<feature type="chain" id="PRO_5046677010" evidence="3">
    <location>
        <begin position="28"/>
        <end position="321"/>
    </location>
</feature>
<dbReference type="PANTHER" id="PTHR35936:SF17">
    <property type="entry name" value="ARGININE-BINDING EXTRACELLULAR PROTEIN ARTP"/>
    <property type="match status" value="1"/>
</dbReference>
<evidence type="ECO:0000313" key="6">
    <source>
        <dbReference type="Proteomes" id="UP001602119"/>
    </source>
</evidence>
<dbReference type="PANTHER" id="PTHR35936">
    <property type="entry name" value="MEMBRANE-BOUND LYTIC MUREIN TRANSGLYCOSYLASE F"/>
    <property type="match status" value="1"/>
</dbReference>
<dbReference type="Pfam" id="PF00497">
    <property type="entry name" value="SBP_bac_3"/>
    <property type="match status" value="1"/>
</dbReference>
<sequence length="321" mass="32882">MTVRLQPLRPRTAALLAASLVSAVALAGCGSGGDPAADDVTSPAAGGPAASAAGTEIPAQEQDTAVAALVPKEFRDKGTVTVASDASYPPMEFMASDGQTVVGLDPDLGKALGEVMGLKVTIVNSQFDAIIPGLSAGKFDIGMSGFNDTEERRKILDFVDYYKGGSSFFAKSGGVVVKTLDDLCGHRVAVQKGTVQQDDVTAQDAKCKSAGQKSVDLQVYPDQAAANLALVSGRADVSIADTPIAAYQVAQSGGQFALTGDEYGVVMHGIAAPKGSGLVKPLTAALDTLMKSGAYQKILDKWGIGHTKLDAPLVNGAEPQQ</sequence>
<dbReference type="CDD" id="cd01004">
    <property type="entry name" value="PBP2_MidA_like"/>
    <property type="match status" value="1"/>
</dbReference>
<evidence type="ECO:0000256" key="2">
    <source>
        <dbReference type="SAM" id="MobiDB-lite"/>
    </source>
</evidence>
<feature type="compositionally biased region" description="Low complexity" evidence="2">
    <location>
        <begin position="42"/>
        <end position="54"/>
    </location>
</feature>
<feature type="domain" description="Solute-binding protein family 3/N-terminal" evidence="4">
    <location>
        <begin position="79"/>
        <end position="305"/>
    </location>
</feature>
<dbReference type="RefSeq" id="WP_387342016.1">
    <property type="nucleotide sequence ID" value="NZ_JBIAXI010000006.1"/>
</dbReference>
<dbReference type="Proteomes" id="UP001602119">
    <property type="component" value="Unassembled WGS sequence"/>
</dbReference>